<keyword evidence="2" id="KW-1185">Reference proteome</keyword>
<accession>A0A410GDU1</accession>
<dbReference type="AlphaFoldDB" id="A0A410GDU1"/>
<dbReference type="Proteomes" id="UP000283474">
    <property type="component" value="Chromosome"/>
</dbReference>
<dbReference type="OrthoDB" id="9179977at2"/>
<sequence>MSYFGHYPSIELQALAFVERVKSKSPEDQSIDTEWNGFAVQLGYLHDLKIAERQFSSALVIAEIAIPPKYQCEKWLSRYCQFCRLLTNDAPLILSADLDWVEEIVSAHQPPFEILGTRTWLWE</sequence>
<evidence type="ECO:0000313" key="2">
    <source>
        <dbReference type="Proteomes" id="UP000283474"/>
    </source>
</evidence>
<dbReference type="KEGG" id="pus:CKA81_11870"/>
<dbReference type="RefSeq" id="WP_128355447.1">
    <property type="nucleotide sequence ID" value="NZ_CP022987.1"/>
</dbReference>
<proteinExistence type="predicted"/>
<name>A0A410GDU1_9BURK</name>
<reference evidence="1 2" key="1">
    <citation type="submission" date="2017-08" db="EMBL/GenBank/DDBJ databases">
        <authorList>
            <person name="Park S.-J."/>
            <person name="Kim H."/>
        </authorList>
    </citation>
    <scope>NUCLEOTIDE SEQUENCE [LARGE SCALE GENOMIC DNA]</scope>
    <source>
        <strain evidence="2">ye3</strain>
    </source>
</reference>
<gene>
    <name evidence="1" type="ORF">CKA81_11870</name>
</gene>
<protein>
    <submittedName>
        <fullName evidence="1">Uncharacterized protein</fullName>
    </submittedName>
</protein>
<organism evidence="1 2">
    <name type="scientific">Pollutimonas thiosulfatoxidans</name>
    <dbReference type="NCBI Taxonomy" id="2028345"/>
    <lineage>
        <taxon>Bacteria</taxon>
        <taxon>Pseudomonadati</taxon>
        <taxon>Pseudomonadota</taxon>
        <taxon>Betaproteobacteria</taxon>
        <taxon>Burkholderiales</taxon>
        <taxon>Alcaligenaceae</taxon>
        <taxon>Pollutimonas</taxon>
    </lineage>
</organism>
<dbReference type="EMBL" id="CP022987">
    <property type="protein sequence ID" value="QAA94450.1"/>
    <property type="molecule type" value="Genomic_DNA"/>
</dbReference>
<evidence type="ECO:0000313" key="1">
    <source>
        <dbReference type="EMBL" id="QAA94450.1"/>
    </source>
</evidence>